<proteinExistence type="predicted"/>
<reference evidence="2" key="1">
    <citation type="journal article" date="2020" name="Nat. Commun.">
        <title>Genome sequence of the cluster root forming white lupin.</title>
        <authorList>
            <person name="Hufnagel B."/>
            <person name="Marques A."/>
            <person name="Soriano A."/>
            <person name="Marques L."/>
            <person name="Divol F."/>
            <person name="Doumas P."/>
            <person name="Sallet E."/>
            <person name="Mancinotti D."/>
            <person name="Carrere S."/>
            <person name="Marande W."/>
            <person name="Arribat S."/>
            <person name="Keller J."/>
            <person name="Huneau C."/>
            <person name="Blein T."/>
            <person name="Aime D."/>
            <person name="Laguerre M."/>
            <person name="Taylor J."/>
            <person name="Schubert V."/>
            <person name="Nelson M."/>
            <person name="Geu-Flores F."/>
            <person name="Crespi M."/>
            <person name="Gallardo-Guerrero K."/>
            <person name="Delaux P.-M."/>
            <person name="Salse J."/>
            <person name="Berges H."/>
            <person name="Guyot R."/>
            <person name="Gouzy J."/>
            <person name="Peret B."/>
        </authorList>
    </citation>
    <scope>NUCLEOTIDE SEQUENCE [LARGE SCALE GENOMIC DNA]</scope>
    <source>
        <strain evidence="2">cv. Amiga</strain>
    </source>
</reference>
<dbReference type="AlphaFoldDB" id="A0A6A4R185"/>
<dbReference type="PANTHER" id="PTHR34054">
    <property type="entry name" value="EXPRESSED PROTEIN"/>
    <property type="match status" value="1"/>
</dbReference>
<gene>
    <name evidence="1" type="ORF">Lalb_Chr01g0003711</name>
</gene>
<comment type="caution">
    <text evidence="1">The sequence shown here is derived from an EMBL/GenBank/DDBJ whole genome shotgun (WGS) entry which is preliminary data.</text>
</comment>
<name>A0A6A4R185_LUPAL</name>
<accession>A0A6A4R185</accession>
<dbReference type="InterPro" id="IPR045884">
    <property type="entry name" value="At5g59350-like"/>
</dbReference>
<organism evidence="1 2">
    <name type="scientific">Lupinus albus</name>
    <name type="common">White lupine</name>
    <name type="synonym">Lupinus termis</name>
    <dbReference type="NCBI Taxonomy" id="3870"/>
    <lineage>
        <taxon>Eukaryota</taxon>
        <taxon>Viridiplantae</taxon>
        <taxon>Streptophyta</taxon>
        <taxon>Embryophyta</taxon>
        <taxon>Tracheophyta</taxon>
        <taxon>Spermatophyta</taxon>
        <taxon>Magnoliopsida</taxon>
        <taxon>eudicotyledons</taxon>
        <taxon>Gunneridae</taxon>
        <taxon>Pentapetalae</taxon>
        <taxon>rosids</taxon>
        <taxon>fabids</taxon>
        <taxon>Fabales</taxon>
        <taxon>Fabaceae</taxon>
        <taxon>Papilionoideae</taxon>
        <taxon>50 kb inversion clade</taxon>
        <taxon>genistoids sensu lato</taxon>
        <taxon>core genistoids</taxon>
        <taxon>Genisteae</taxon>
        <taxon>Lupinus</taxon>
    </lineage>
</organism>
<keyword evidence="2" id="KW-1185">Reference proteome</keyword>
<dbReference type="PANTHER" id="PTHR34054:SF6">
    <property type="entry name" value="TRANSMEMBRANE PROTEIN"/>
    <property type="match status" value="1"/>
</dbReference>
<evidence type="ECO:0000313" key="1">
    <source>
        <dbReference type="EMBL" id="KAE9620498.1"/>
    </source>
</evidence>
<dbReference type="Proteomes" id="UP000447434">
    <property type="component" value="Chromosome 1"/>
</dbReference>
<protein>
    <submittedName>
        <fullName evidence="1">Uncharacterized protein</fullName>
    </submittedName>
</protein>
<sequence length="267" mass="30014">MFLNIVLGIGFTTVLGCILLGLIVGLRYLLWWKKTRTCIGIKIGEKNNVKGMLYGACGKTQSTINPRSVSVATNQENISSSVEPDLELGVKVSNDMVLKTLEEEGLDLELMSLYNLAGPPRFLFTIKEETREDLESEDKSRKGSSRISLTDIIVANNTPVTCSPLKCSLDNIDSYKHHGFNPLFESSLDSDFNRFRTSPQKNLDPLPEAEVKDSSRVTEERDKSLLMFMNNKEKEMRELQQHLPKFPSSKVQVLPFASSPITTFRSF</sequence>
<evidence type="ECO:0000313" key="2">
    <source>
        <dbReference type="Proteomes" id="UP000447434"/>
    </source>
</evidence>
<dbReference type="OrthoDB" id="1707227at2759"/>
<dbReference type="EMBL" id="WOCE01000001">
    <property type="protein sequence ID" value="KAE9620498.1"/>
    <property type="molecule type" value="Genomic_DNA"/>
</dbReference>